<protein>
    <submittedName>
        <fullName evidence="1">Uncharacterized protein</fullName>
    </submittedName>
</protein>
<gene>
    <name evidence="1" type="ORF">NEZAVI_LOCUS14137</name>
</gene>
<dbReference type="AlphaFoldDB" id="A0A9P0HR29"/>
<reference evidence="1" key="1">
    <citation type="submission" date="2022-01" db="EMBL/GenBank/DDBJ databases">
        <authorList>
            <person name="King R."/>
        </authorList>
    </citation>
    <scope>NUCLEOTIDE SEQUENCE</scope>
</reference>
<evidence type="ECO:0000313" key="1">
    <source>
        <dbReference type="EMBL" id="CAH1406127.1"/>
    </source>
</evidence>
<evidence type="ECO:0000313" key="2">
    <source>
        <dbReference type="Proteomes" id="UP001152798"/>
    </source>
</evidence>
<proteinExistence type="predicted"/>
<dbReference type="EMBL" id="OV725082">
    <property type="protein sequence ID" value="CAH1406127.1"/>
    <property type="molecule type" value="Genomic_DNA"/>
</dbReference>
<sequence length="71" mass="7876">MRTKNNLFLAGNPTLYMFLLVRKEKSVSKNKILLDNRGGVICPEVVGEIEKGRLHKPQYPAPLIVGLAQAS</sequence>
<accession>A0A9P0HR29</accession>
<keyword evidence="2" id="KW-1185">Reference proteome</keyword>
<organism evidence="1 2">
    <name type="scientific">Nezara viridula</name>
    <name type="common">Southern green stink bug</name>
    <name type="synonym">Cimex viridulus</name>
    <dbReference type="NCBI Taxonomy" id="85310"/>
    <lineage>
        <taxon>Eukaryota</taxon>
        <taxon>Metazoa</taxon>
        <taxon>Ecdysozoa</taxon>
        <taxon>Arthropoda</taxon>
        <taxon>Hexapoda</taxon>
        <taxon>Insecta</taxon>
        <taxon>Pterygota</taxon>
        <taxon>Neoptera</taxon>
        <taxon>Paraneoptera</taxon>
        <taxon>Hemiptera</taxon>
        <taxon>Heteroptera</taxon>
        <taxon>Panheteroptera</taxon>
        <taxon>Pentatomomorpha</taxon>
        <taxon>Pentatomoidea</taxon>
        <taxon>Pentatomidae</taxon>
        <taxon>Pentatominae</taxon>
        <taxon>Nezara</taxon>
    </lineage>
</organism>
<name>A0A9P0HR29_NEZVI</name>
<dbReference type="Proteomes" id="UP001152798">
    <property type="component" value="Chromosome 6"/>
</dbReference>